<dbReference type="PANTHER" id="PTHR30269">
    <property type="entry name" value="TRANSMEMBRANE PROTEIN YFCA"/>
    <property type="match status" value="1"/>
</dbReference>
<comment type="subcellular location">
    <subcellularLocation>
        <location evidence="1 8">Cell membrane</location>
        <topology evidence="1 8">Multi-pass membrane protein</topology>
    </subcellularLocation>
</comment>
<keyword evidence="6 8" id="KW-1133">Transmembrane helix</keyword>
<keyword evidence="3" id="KW-0813">Transport</keyword>
<evidence type="ECO:0000256" key="3">
    <source>
        <dbReference type="ARBA" id="ARBA00022448"/>
    </source>
</evidence>
<evidence type="ECO:0000256" key="2">
    <source>
        <dbReference type="ARBA" id="ARBA00009142"/>
    </source>
</evidence>
<feature type="transmembrane region" description="Helical" evidence="8">
    <location>
        <begin position="174"/>
        <end position="201"/>
    </location>
</feature>
<keyword evidence="5 8" id="KW-0812">Transmembrane</keyword>
<proteinExistence type="inferred from homology"/>
<evidence type="ECO:0000256" key="1">
    <source>
        <dbReference type="ARBA" id="ARBA00004651"/>
    </source>
</evidence>
<dbReference type="EMBL" id="JACHHZ010000002">
    <property type="protein sequence ID" value="MBB6092938.1"/>
    <property type="molecule type" value="Genomic_DNA"/>
</dbReference>
<dbReference type="AlphaFoldDB" id="A0A841HL36"/>
<protein>
    <recommendedName>
        <fullName evidence="8">Probable membrane transporter protein</fullName>
    </recommendedName>
</protein>
<evidence type="ECO:0000313" key="10">
    <source>
        <dbReference type="Proteomes" id="UP000588068"/>
    </source>
</evidence>
<dbReference type="InterPro" id="IPR052017">
    <property type="entry name" value="TSUP"/>
</dbReference>
<feature type="transmembrane region" description="Helical" evidence="8">
    <location>
        <begin position="40"/>
        <end position="67"/>
    </location>
</feature>
<evidence type="ECO:0000256" key="7">
    <source>
        <dbReference type="ARBA" id="ARBA00023136"/>
    </source>
</evidence>
<reference evidence="9 10" key="1">
    <citation type="submission" date="2020-08" db="EMBL/GenBank/DDBJ databases">
        <title>Genomic Encyclopedia of Type Strains, Phase IV (KMG-IV): sequencing the most valuable type-strain genomes for metagenomic binning, comparative biology and taxonomic classification.</title>
        <authorList>
            <person name="Goeker M."/>
        </authorList>
    </citation>
    <scope>NUCLEOTIDE SEQUENCE [LARGE SCALE GENOMIC DNA]</scope>
    <source>
        <strain evidence="9 10">DSM 26723</strain>
    </source>
</reference>
<feature type="transmembrane region" description="Helical" evidence="8">
    <location>
        <begin position="235"/>
        <end position="254"/>
    </location>
</feature>
<feature type="transmembrane region" description="Helical" evidence="8">
    <location>
        <begin position="135"/>
        <end position="153"/>
    </location>
</feature>
<accession>A0A841HL36</accession>
<dbReference type="RefSeq" id="WP_322096854.1">
    <property type="nucleotide sequence ID" value="NZ_JACHHZ010000002.1"/>
</dbReference>
<evidence type="ECO:0000256" key="6">
    <source>
        <dbReference type="ARBA" id="ARBA00022989"/>
    </source>
</evidence>
<feature type="transmembrane region" description="Helical" evidence="8">
    <location>
        <begin position="79"/>
        <end position="97"/>
    </location>
</feature>
<dbReference type="GO" id="GO:0005886">
    <property type="term" value="C:plasma membrane"/>
    <property type="evidence" value="ECO:0007669"/>
    <property type="project" value="UniProtKB-SubCell"/>
</dbReference>
<evidence type="ECO:0000256" key="5">
    <source>
        <dbReference type="ARBA" id="ARBA00022692"/>
    </source>
</evidence>
<evidence type="ECO:0000313" key="9">
    <source>
        <dbReference type="EMBL" id="MBB6092938.1"/>
    </source>
</evidence>
<keyword evidence="10" id="KW-1185">Reference proteome</keyword>
<comment type="caution">
    <text evidence="9">The sequence shown here is derived from an EMBL/GenBank/DDBJ whole genome shotgun (WGS) entry which is preliminary data.</text>
</comment>
<dbReference type="Proteomes" id="UP000588068">
    <property type="component" value="Unassembled WGS sequence"/>
</dbReference>
<dbReference type="Pfam" id="PF01925">
    <property type="entry name" value="TauE"/>
    <property type="match status" value="1"/>
</dbReference>
<dbReference type="PANTHER" id="PTHR30269:SF0">
    <property type="entry name" value="MEMBRANE TRANSPORTER PROTEIN YFCA-RELATED"/>
    <property type="match status" value="1"/>
</dbReference>
<keyword evidence="4 8" id="KW-1003">Cell membrane</keyword>
<sequence length="290" mass="30878">MSLILRRNCTFPLLSRSGTILLPRLFDVIAISDLSAFPDLALVLVAAFGAGLIDSMVGGGGLIQLPALFGVYPNVPPPYLLGTSKFSGIFGTASAVARFARRITIPWRALLPLAAAVLVTSLFGAWVATRVAPEIFRPLVPLMLVAVLIYLIRRKDLGADHAPRAFEGRHHFHGALLIAGIGFYDGFFGPGTGSFLMFVFVRLYGFDFLNAAACARVLNVATNAAALTYFASRGYVLWHVGLGMAICNVAGSLAGTRLALRGGSVLVRKIFIVVVSALILRTAWTAFAGP</sequence>
<organism evidence="9 10">
    <name type="scientific">Povalibacter uvarum</name>
    <dbReference type="NCBI Taxonomy" id="732238"/>
    <lineage>
        <taxon>Bacteria</taxon>
        <taxon>Pseudomonadati</taxon>
        <taxon>Pseudomonadota</taxon>
        <taxon>Gammaproteobacteria</taxon>
        <taxon>Steroidobacterales</taxon>
        <taxon>Steroidobacteraceae</taxon>
        <taxon>Povalibacter</taxon>
    </lineage>
</organism>
<feature type="transmembrane region" description="Helical" evidence="8">
    <location>
        <begin position="266"/>
        <end position="287"/>
    </location>
</feature>
<evidence type="ECO:0000256" key="4">
    <source>
        <dbReference type="ARBA" id="ARBA00022475"/>
    </source>
</evidence>
<name>A0A841HL36_9GAMM</name>
<keyword evidence="7 8" id="KW-0472">Membrane</keyword>
<comment type="similarity">
    <text evidence="2 8">Belongs to the 4-toluene sulfonate uptake permease (TSUP) (TC 2.A.102) family.</text>
</comment>
<evidence type="ECO:0000256" key="8">
    <source>
        <dbReference type="RuleBase" id="RU363041"/>
    </source>
</evidence>
<gene>
    <name evidence="9" type="ORF">HNQ60_001816</name>
</gene>
<dbReference type="InterPro" id="IPR002781">
    <property type="entry name" value="TM_pro_TauE-like"/>
</dbReference>
<feature type="transmembrane region" description="Helical" evidence="8">
    <location>
        <begin position="109"/>
        <end position="129"/>
    </location>
</feature>